<dbReference type="Proteomes" id="UP000219688">
    <property type="component" value="Unassembled WGS sequence"/>
</dbReference>
<evidence type="ECO:0000256" key="1">
    <source>
        <dbReference type="SAM" id="MobiDB-lite"/>
    </source>
</evidence>
<feature type="compositionally biased region" description="Basic and acidic residues" evidence="1">
    <location>
        <begin position="22"/>
        <end position="32"/>
    </location>
</feature>
<protein>
    <recommendedName>
        <fullName evidence="2">Hypervirulence associated protein TUDOR domain-containing protein</fullName>
    </recommendedName>
</protein>
<reference evidence="4" key="1">
    <citation type="submission" date="2017-08" db="EMBL/GenBank/DDBJ databases">
        <authorList>
            <person name="Varghese N."/>
            <person name="Submissions S."/>
        </authorList>
    </citation>
    <scope>NUCLEOTIDE SEQUENCE [LARGE SCALE GENOMIC DNA]</scope>
    <source>
        <strain evidence="4">USBA17B2</strain>
    </source>
</reference>
<proteinExistence type="predicted"/>
<dbReference type="Gene3D" id="2.30.30.1060">
    <property type="match status" value="1"/>
</dbReference>
<dbReference type="InterPro" id="IPR021331">
    <property type="entry name" value="Hva1_TUDOR"/>
</dbReference>
<accession>A0A285VP89</accession>
<dbReference type="RefSeq" id="WP_097187981.1">
    <property type="nucleotide sequence ID" value="NZ_OBQK01000005.1"/>
</dbReference>
<name>A0A285VP89_9MICO</name>
<evidence type="ECO:0000259" key="2">
    <source>
        <dbReference type="Pfam" id="PF11160"/>
    </source>
</evidence>
<dbReference type="AlphaFoldDB" id="A0A285VP89"/>
<evidence type="ECO:0000313" key="4">
    <source>
        <dbReference type="Proteomes" id="UP000219688"/>
    </source>
</evidence>
<sequence>MGLSKGDTVTWNTPQGRTEGTVVEKRTSDFTHDGQQFRASEEEPAYLVESSSSGRRAAHKEDALTKKGS</sequence>
<evidence type="ECO:0000313" key="3">
    <source>
        <dbReference type="EMBL" id="SOC55398.1"/>
    </source>
</evidence>
<dbReference type="EMBL" id="OBQK01000005">
    <property type="protein sequence ID" value="SOC55398.1"/>
    <property type="molecule type" value="Genomic_DNA"/>
</dbReference>
<keyword evidence="4" id="KW-1185">Reference proteome</keyword>
<feature type="domain" description="Hypervirulence associated protein TUDOR" evidence="2">
    <location>
        <begin position="6"/>
        <end position="64"/>
    </location>
</feature>
<feature type="region of interest" description="Disordered" evidence="1">
    <location>
        <begin position="1"/>
        <end position="69"/>
    </location>
</feature>
<gene>
    <name evidence="3" type="ORF">SAMN05421879_10564</name>
</gene>
<dbReference type="Pfam" id="PF11160">
    <property type="entry name" value="Hva1_TUDOR"/>
    <property type="match status" value="1"/>
</dbReference>
<feature type="compositionally biased region" description="Basic and acidic residues" evidence="1">
    <location>
        <begin position="59"/>
        <end position="69"/>
    </location>
</feature>
<feature type="compositionally biased region" description="Polar residues" evidence="1">
    <location>
        <begin position="7"/>
        <end position="18"/>
    </location>
</feature>
<organism evidence="3 4">
    <name type="scientific">Ornithinimicrobium cerasi</name>
    <dbReference type="NCBI Taxonomy" id="2248773"/>
    <lineage>
        <taxon>Bacteria</taxon>
        <taxon>Bacillati</taxon>
        <taxon>Actinomycetota</taxon>
        <taxon>Actinomycetes</taxon>
        <taxon>Micrococcales</taxon>
        <taxon>Ornithinimicrobiaceae</taxon>
        <taxon>Ornithinimicrobium</taxon>
    </lineage>
</organism>